<dbReference type="InterPro" id="IPR000843">
    <property type="entry name" value="HTH_LacI"/>
</dbReference>
<dbReference type="InterPro" id="IPR010982">
    <property type="entry name" value="Lambda_DNA-bd_dom_sf"/>
</dbReference>
<dbReference type="InterPro" id="IPR046335">
    <property type="entry name" value="LacI/GalR-like_sensor"/>
</dbReference>
<evidence type="ECO:0000313" key="5">
    <source>
        <dbReference type="EMBL" id="HJC71135.1"/>
    </source>
</evidence>
<dbReference type="GO" id="GO:0000976">
    <property type="term" value="F:transcription cis-regulatory region binding"/>
    <property type="evidence" value="ECO:0007669"/>
    <property type="project" value="TreeGrafter"/>
</dbReference>
<dbReference type="InterPro" id="IPR028082">
    <property type="entry name" value="Peripla_BP_I"/>
</dbReference>
<comment type="caution">
    <text evidence="5">The sequence shown here is derived from an EMBL/GenBank/DDBJ whole genome shotgun (WGS) entry which is preliminary data.</text>
</comment>
<dbReference type="Proteomes" id="UP000823854">
    <property type="component" value="Unassembled WGS sequence"/>
</dbReference>
<reference evidence="5" key="2">
    <citation type="submission" date="2021-04" db="EMBL/GenBank/DDBJ databases">
        <authorList>
            <person name="Gilroy R."/>
        </authorList>
    </citation>
    <scope>NUCLEOTIDE SEQUENCE</scope>
    <source>
        <strain evidence="5">CHK130-7132</strain>
    </source>
</reference>
<accession>A0A9D2Q447</accession>
<evidence type="ECO:0000256" key="2">
    <source>
        <dbReference type="ARBA" id="ARBA00023125"/>
    </source>
</evidence>
<proteinExistence type="predicted"/>
<dbReference type="CDD" id="cd01392">
    <property type="entry name" value="HTH_LacI"/>
    <property type="match status" value="1"/>
</dbReference>
<reference evidence="5" key="1">
    <citation type="journal article" date="2021" name="PeerJ">
        <title>Extensive microbial diversity within the chicken gut microbiome revealed by metagenomics and culture.</title>
        <authorList>
            <person name="Gilroy R."/>
            <person name="Ravi A."/>
            <person name="Getino M."/>
            <person name="Pursley I."/>
            <person name="Horton D.L."/>
            <person name="Alikhan N.F."/>
            <person name="Baker D."/>
            <person name="Gharbi K."/>
            <person name="Hall N."/>
            <person name="Watson M."/>
            <person name="Adriaenssens E.M."/>
            <person name="Foster-Nyarko E."/>
            <person name="Jarju S."/>
            <person name="Secka A."/>
            <person name="Antonio M."/>
            <person name="Oren A."/>
            <person name="Chaudhuri R.R."/>
            <person name="La Ragione R."/>
            <person name="Hildebrand F."/>
            <person name="Pallen M.J."/>
        </authorList>
    </citation>
    <scope>NUCLEOTIDE SEQUENCE</scope>
    <source>
        <strain evidence="5">CHK130-7132</strain>
    </source>
</reference>
<feature type="domain" description="HTH lacI-type" evidence="4">
    <location>
        <begin position="4"/>
        <end position="59"/>
    </location>
</feature>
<dbReference type="Gene3D" id="1.10.260.40">
    <property type="entry name" value="lambda repressor-like DNA-binding domains"/>
    <property type="match status" value="1"/>
</dbReference>
<dbReference type="CDD" id="cd06267">
    <property type="entry name" value="PBP1_LacI_sugar_binding-like"/>
    <property type="match status" value="1"/>
</dbReference>
<sequence length="373" mass="37880">MPAVRLSDVAKDAGVSLATASRVLNGSARVPGKEVAERVRAAADRLGYVPNAQAQALARSRSGLIGLVVHDIADPYFATIAREVQQQVFASQSQVLLTQTDRRIDTEVRALRSLIAQQVDALVLVGSHRYGTEDDTAISTLLEGFERNGGKVVGLGQSLGVGRTIVADDAGAAHELATALVVEGHRRFAVVEGIAGIPSAGSRTGGFIAALTEAGIEPELSIAADLTRDGGLEAAARVAEHLEGSAGAGSEPLCLFAPADVMALGALGELRRRGLDVPGRVAVAGFGGVVAAADANPTLTTIELPLAQMAGRAVEWVLEGASTATRAADGQSGSGLAAGADAAGVDVADAAAREVHVRGDVQLRESTALAAGD</sequence>
<evidence type="ECO:0000313" key="6">
    <source>
        <dbReference type="Proteomes" id="UP000823854"/>
    </source>
</evidence>
<evidence type="ECO:0000256" key="1">
    <source>
        <dbReference type="ARBA" id="ARBA00023015"/>
    </source>
</evidence>
<dbReference type="PROSITE" id="PS50932">
    <property type="entry name" value="HTH_LACI_2"/>
    <property type="match status" value="1"/>
</dbReference>
<keyword evidence="3" id="KW-0804">Transcription</keyword>
<dbReference type="PANTHER" id="PTHR30146">
    <property type="entry name" value="LACI-RELATED TRANSCRIPTIONAL REPRESSOR"/>
    <property type="match status" value="1"/>
</dbReference>
<gene>
    <name evidence="5" type="ORF">H9932_15865</name>
</gene>
<organism evidence="5 6">
    <name type="scientific">Candidatus Brachybacterium intestinipullorum</name>
    <dbReference type="NCBI Taxonomy" id="2838512"/>
    <lineage>
        <taxon>Bacteria</taxon>
        <taxon>Bacillati</taxon>
        <taxon>Actinomycetota</taxon>
        <taxon>Actinomycetes</taxon>
        <taxon>Micrococcales</taxon>
        <taxon>Dermabacteraceae</taxon>
        <taxon>Brachybacterium</taxon>
    </lineage>
</organism>
<dbReference type="PANTHER" id="PTHR30146:SF153">
    <property type="entry name" value="LACTOSE OPERON REPRESSOR"/>
    <property type="match status" value="1"/>
</dbReference>
<dbReference type="EMBL" id="DWWC01000344">
    <property type="protein sequence ID" value="HJC71135.1"/>
    <property type="molecule type" value="Genomic_DNA"/>
</dbReference>
<dbReference type="PROSITE" id="PS00356">
    <property type="entry name" value="HTH_LACI_1"/>
    <property type="match status" value="1"/>
</dbReference>
<dbReference type="Pfam" id="PF00356">
    <property type="entry name" value="LacI"/>
    <property type="match status" value="1"/>
</dbReference>
<dbReference type="SUPFAM" id="SSF53822">
    <property type="entry name" value="Periplasmic binding protein-like I"/>
    <property type="match status" value="1"/>
</dbReference>
<keyword evidence="2" id="KW-0238">DNA-binding</keyword>
<keyword evidence="1" id="KW-0805">Transcription regulation</keyword>
<dbReference type="AlphaFoldDB" id="A0A9D2Q447"/>
<dbReference type="SMART" id="SM00354">
    <property type="entry name" value="HTH_LACI"/>
    <property type="match status" value="1"/>
</dbReference>
<dbReference type="GO" id="GO:0003700">
    <property type="term" value="F:DNA-binding transcription factor activity"/>
    <property type="evidence" value="ECO:0007669"/>
    <property type="project" value="TreeGrafter"/>
</dbReference>
<evidence type="ECO:0000259" key="4">
    <source>
        <dbReference type="PROSITE" id="PS50932"/>
    </source>
</evidence>
<evidence type="ECO:0000256" key="3">
    <source>
        <dbReference type="ARBA" id="ARBA00023163"/>
    </source>
</evidence>
<dbReference type="SUPFAM" id="SSF47413">
    <property type="entry name" value="lambda repressor-like DNA-binding domains"/>
    <property type="match status" value="1"/>
</dbReference>
<protein>
    <submittedName>
        <fullName evidence="5">LacI family transcriptional regulator</fullName>
    </submittedName>
</protein>
<dbReference type="Gene3D" id="3.40.50.2300">
    <property type="match status" value="2"/>
</dbReference>
<name>A0A9D2Q447_9MICO</name>
<dbReference type="Pfam" id="PF13377">
    <property type="entry name" value="Peripla_BP_3"/>
    <property type="match status" value="1"/>
</dbReference>